<gene>
    <name evidence="2" type="ORF">CIMG_12551</name>
</gene>
<evidence type="ECO:0000313" key="3">
    <source>
        <dbReference type="Proteomes" id="UP000001261"/>
    </source>
</evidence>
<feature type="region of interest" description="Disordered" evidence="1">
    <location>
        <begin position="87"/>
        <end position="113"/>
    </location>
</feature>
<dbReference type="AlphaFoldDB" id="A0A0D8JRE5"/>
<dbReference type="KEGG" id="cim:CIMG_12551"/>
<reference evidence="3" key="1">
    <citation type="journal article" date="2009" name="Genome Res.">
        <title>Comparative genomic analyses of the human fungal pathogens Coccidioides and their relatives.</title>
        <authorList>
            <person name="Sharpton T.J."/>
            <person name="Stajich J.E."/>
            <person name="Rounsley S.D."/>
            <person name="Gardner M.J."/>
            <person name="Wortman J.R."/>
            <person name="Jordar V.S."/>
            <person name="Maiti R."/>
            <person name="Kodira C.D."/>
            <person name="Neafsey D.E."/>
            <person name="Zeng Q."/>
            <person name="Hung C.-Y."/>
            <person name="McMahan C."/>
            <person name="Muszewska A."/>
            <person name="Grynberg M."/>
            <person name="Mandel M.A."/>
            <person name="Kellner E.M."/>
            <person name="Barker B.M."/>
            <person name="Galgiani J.N."/>
            <person name="Orbach M.J."/>
            <person name="Kirkland T.N."/>
            <person name="Cole G.T."/>
            <person name="Henn M.R."/>
            <person name="Birren B.W."/>
            <person name="Taylor J.W."/>
        </authorList>
    </citation>
    <scope>NUCLEOTIDE SEQUENCE [LARGE SCALE GENOMIC DNA]</scope>
    <source>
        <strain evidence="3">RS</strain>
    </source>
</reference>
<dbReference type="GeneID" id="24164182"/>
<evidence type="ECO:0000256" key="1">
    <source>
        <dbReference type="SAM" id="MobiDB-lite"/>
    </source>
</evidence>
<protein>
    <submittedName>
        <fullName evidence="2">Uncharacterized protein</fullName>
    </submittedName>
</protein>
<reference evidence="3" key="2">
    <citation type="journal article" date="2010" name="Genome Res.">
        <title>Population genomic sequencing of Coccidioides fungi reveals recent hybridization and transposon control.</title>
        <authorList>
            <person name="Neafsey D.E."/>
            <person name="Barker B.M."/>
            <person name="Sharpton T.J."/>
            <person name="Stajich J.E."/>
            <person name="Park D.J."/>
            <person name="Whiston E."/>
            <person name="Hung C.-Y."/>
            <person name="McMahan C."/>
            <person name="White J."/>
            <person name="Sykes S."/>
            <person name="Heiman D."/>
            <person name="Young S."/>
            <person name="Zeng Q."/>
            <person name="Abouelleil A."/>
            <person name="Aftuck L."/>
            <person name="Bessette D."/>
            <person name="Brown A."/>
            <person name="FitzGerald M."/>
            <person name="Lui A."/>
            <person name="Macdonald J.P."/>
            <person name="Priest M."/>
            <person name="Orbach M.J."/>
            <person name="Galgiani J.N."/>
            <person name="Kirkland T.N."/>
            <person name="Cole G.T."/>
            <person name="Birren B.W."/>
            <person name="Henn M.R."/>
            <person name="Taylor J.W."/>
            <person name="Rounsley S.D."/>
        </authorList>
    </citation>
    <scope>GENOME REANNOTATION</scope>
    <source>
        <strain evidence="3">RS</strain>
    </source>
</reference>
<name>A0A0D8JRE5_COCIM</name>
<accession>A0A0D8JRE5</accession>
<sequence>MANRDIASRCSGGWCLALASYLSKKKLPCSQFLFMVMSIDPNQYVYLPMRKSQEKLTEERTRNGDMFTTPNAGLFSVDASFMIRASDASRADSPRPERLGSGAEQADVNIKHR</sequence>
<proteinExistence type="predicted"/>
<dbReference type="Proteomes" id="UP000001261">
    <property type="component" value="Unassembled WGS sequence"/>
</dbReference>
<dbReference type="EMBL" id="GG704911">
    <property type="protein sequence ID" value="KJF59920.1"/>
    <property type="molecule type" value="Genomic_DNA"/>
</dbReference>
<dbReference type="InParanoid" id="A0A0D8JRE5"/>
<dbReference type="RefSeq" id="XP_004445527.1">
    <property type="nucleotide sequence ID" value="XM_004445470.1"/>
</dbReference>
<evidence type="ECO:0000313" key="2">
    <source>
        <dbReference type="EMBL" id="KJF59920.1"/>
    </source>
</evidence>
<keyword evidence="3" id="KW-1185">Reference proteome</keyword>
<feature type="compositionally biased region" description="Basic and acidic residues" evidence="1">
    <location>
        <begin position="87"/>
        <end position="98"/>
    </location>
</feature>
<dbReference type="VEuPathDB" id="FungiDB:CIMG_12551"/>
<organism evidence="2 3">
    <name type="scientific">Coccidioides immitis (strain RS)</name>
    <name type="common">Valley fever fungus</name>
    <dbReference type="NCBI Taxonomy" id="246410"/>
    <lineage>
        <taxon>Eukaryota</taxon>
        <taxon>Fungi</taxon>
        <taxon>Dikarya</taxon>
        <taxon>Ascomycota</taxon>
        <taxon>Pezizomycotina</taxon>
        <taxon>Eurotiomycetes</taxon>
        <taxon>Eurotiomycetidae</taxon>
        <taxon>Onygenales</taxon>
        <taxon>Onygenaceae</taxon>
        <taxon>Coccidioides</taxon>
    </lineage>
</organism>